<dbReference type="EMBL" id="AMZH03013973">
    <property type="protein sequence ID" value="RRT48411.1"/>
    <property type="molecule type" value="Genomic_DNA"/>
</dbReference>
<comment type="caution">
    <text evidence="1">The sequence shown here is derived from an EMBL/GenBank/DDBJ whole genome shotgun (WGS) entry which is preliminary data.</text>
</comment>
<evidence type="ECO:0000313" key="2">
    <source>
        <dbReference type="Proteomes" id="UP000287651"/>
    </source>
</evidence>
<gene>
    <name evidence="1" type="ORF">B296_00053108</name>
</gene>
<proteinExistence type="predicted"/>
<sequence>MQCLVVTHGKGARGLPPARPPLRRGATRWRSEWAAACWTRTRRCSTASCRRCFVCCAGDGADAVWRPGVVELIVRTSEHAVCFLWHGVVEHVA</sequence>
<accession>A0A426Y9K3</accession>
<dbReference type="AlphaFoldDB" id="A0A426Y9K3"/>
<evidence type="ECO:0000313" key="1">
    <source>
        <dbReference type="EMBL" id="RRT48411.1"/>
    </source>
</evidence>
<name>A0A426Y9K3_ENSVE</name>
<organism evidence="1 2">
    <name type="scientific">Ensete ventricosum</name>
    <name type="common">Abyssinian banana</name>
    <name type="synonym">Musa ensete</name>
    <dbReference type="NCBI Taxonomy" id="4639"/>
    <lineage>
        <taxon>Eukaryota</taxon>
        <taxon>Viridiplantae</taxon>
        <taxon>Streptophyta</taxon>
        <taxon>Embryophyta</taxon>
        <taxon>Tracheophyta</taxon>
        <taxon>Spermatophyta</taxon>
        <taxon>Magnoliopsida</taxon>
        <taxon>Liliopsida</taxon>
        <taxon>Zingiberales</taxon>
        <taxon>Musaceae</taxon>
        <taxon>Ensete</taxon>
    </lineage>
</organism>
<reference evidence="1 2" key="1">
    <citation type="journal article" date="2014" name="Agronomy (Basel)">
        <title>A Draft Genome Sequence for Ensete ventricosum, the Drought-Tolerant Tree Against Hunger.</title>
        <authorList>
            <person name="Harrison J."/>
            <person name="Moore K.A."/>
            <person name="Paszkiewicz K."/>
            <person name="Jones T."/>
            <person name="Grant M."/>
            <person name="Ambacheew D."/>
            <person name="Muzemil S."/>
            <person name="Studholme D.J."/>
        </authorList>
    </citation>
    <scope>NUCLEOTIDE SEQUENCE [LARGE SCALE GENOMIC DNA]</scope>
</reference>
<dbReference type="Proteomes" id="UP000287651">
    <property type="component" value="Unassembled WGS sequence"/>
</dbReference>
<protein>
    <submittedName>
        <fullName evidence="1">Uncharacterized protein</fullName>
    </submittedName>
</protein>